<accession>A0A2S2R880</accession>
<dbReference type="Pfam" id="PF00075">
    <property type="entry name" value="RNase_H"/>
    <property type="match status" value="1"/>
</dbReference>
<dbReference type="InterPro" id="IPR002156">
    <property type="entry name" value="RNaseH_domain"/>
</dbReference>
<evidence type="ECO:0000313" key="2">
    <source>
        <dbReference type="EMBL" id="MBY86219.1"/>
    </source>
</evidence>
<dbReference type="Gene3D" id="3.30.420.10">
    <property type="entry name" value="Ribonuclease H-like superfamily/Ribonuclease H"/>
    <property type="match status" value="1"/>
</dbReference>
<protein>
    <recommendedName>
        <fullName evidence="1">RNase H type-1 domain-containing protein</fullName>
    </recommendedName>
</protein>
<dbReference type="InterPro" id="IPR012337">
    <property type="entry name" value="RNaseH-like_sf"/>
</dbReference>
<feature type="domain" description="RNase H type-1" evidence="1">
    <location>
        <begin position="92"/>
        <end position="217"/>
    </location>
</feature>
<proteinExistence type="predicted"/>
<reference evidence="2" key="1">
    <citation type="submission" date="2018-04" db="EMBL/GenBank/DDBJ databases">
        <title>Transcriptome assembly of Sipha flava.</title>
        <authorList>
            <person name="Scully E.D."/>
            <person name="Geib S.M."/>
            <person name="Palmer N.A."/>
            <person name="Koch K."/>
            <person name="Bradshaw J."/>
            <person name="Heng-Moss T."/>
            <person name="Sarath G."/>
        </authorList>
    </citation>
    <scope>NUCLEOTIDE SEQUENCE</scope>
</reference>
<dbReference type="EMBL" id="GGMS01017016">
    <property type="protein sequence ID" value="MBY86219.1"/>
    <property type="molecule type" value="Transcribed_RNA"/>
</dbReference>
<dbReference type="AlphaFoldDB" id="A0A2S2R880"/>
<name>A0A2S2R880_9HEMI</name>
<dbReference type="GO" id="GO:0003676">
    <property type="term" value="F:nucleic acid binding"/>
    <property type="evidence" value="ECO:0007669"/>
    <property type="project" value="InterPro"/>
</dbReference>
<organism evidence="2">
    <name type="scientific">Sipha flava</name>
    <name type="common">yellow sugarcane aphid</name>
    <dbReference type="NCBI Taxonomy" id="143950"/>
    <lineage>
        <taxon>Eukaryota</taxon>
        <taxon>Metazoa</taxon>
        <taxon>Ecdysozoa</taxon>
        <taxon>Arthropoda</taxon>
        <taxon>Hexapoda</taxon>
        <taxon>Insecta</taxon>
        <taxon>Pterygota</taxon>
        <taxon>Neoptera</taxon>
        <taxon>Paraneoptera</taxon>
        <taxon>Hemiptera</taxon>
        <taxon>Sternorrhyncha</taxon>
        <taxon>Aphidomorpha</taxon>
        <taxon>Aphidoidea</taxon>
        <taxon>Aphididae</taxon>
        <taxon>Sipha</taxon>
    </lineage>
</organism>
<sequence length="380" mass="43601">MYYSLFLTWRYVPKSLPILPLTANSLSNFHQYILNSTKFPLYEKSYESLLFSPFVQTENNFFSLSSNDLQTMPVPMVNKIFSEFLNINFSDHIIVYTDGSISPLSTGFSFYIPELLISFTNNLPPSSSSFTAECYAIIEALILISRLAPNNYLIASDSLSRLLALKSNPFNFHPSPLALCIKHITLTLHQSNYFIQFLWIPSHIVIYGNKVADSLAKFTYSLICPSLTQLPHTDFTPTIPHHIKHLWSSQWSNLPAKFATRYKHIVSIIPHKTWFNNLHLSRSTIIQFNRLRSGHTTLPAHAYKLDLNDSLFYTLHITEKPCDLSHILFDCPSLHLKRTTLFKPLKSLNISPNLYSILNSNSEIVFKLIITFILEAGFRI</sequence>
<dbReference type="OrthoDB" id="420610at2759"/>
<dbReference type="InterPro" id="IPR036397">
    <property type="entry name" value="RNaseH_sf"/>
</dbReference>
<dbReference type="GO" id="GO:0004523">
    <property type="term" value="F:RNA-DNA hybrid ribonuclease activity"/>
    <property type="evidence" value="ECO:0007669"/>
    <property type="project" value="InterPro"/>
</dbReference>
<gene>
    <name evidence="2" type="ORF">g.75022</name>
</gene>
<dbReference type="CDD" id="cd09276">
    <property type="entry name" value="Rnase_HI_RT_non_LTR"/>
    <property type="match status" value="1"/>
</dbReference>
<dbReference type="SUPFAM" id="SSF53098">
    <property type="entry name" value="Ribonuclease H-like"/>
    <property type="match status" value="1"/>
</dbReference>
<evidence type="ECO:0000259" key="1">
    <source>
        <dbReference type="Pfam" id="PF00075"/>
    </source>
</evidence>